<protein>
    <submittedName>
        <fullName evidence="1">Uncharacterized protein</fullName>
    </submittedName>
</protein>
<evidence type="ECO:0000313" key="2">
    <source>
        <dbReference type="Proteomes" id="UP000184462"/>
    </source>
</evidence>
<dbReference type="AlphaFoldDB" id="A0A1M4X3W5"/>
<reference evidence="1 2" key="1">
    <citation type="submission" date="2016-11" db="EMBL/GenBank/DDBJ databases">
        <authorList>
            <person name="Jaros S."/>
            <person name="Januszkiewicz K."/>
            <person name="Wedrychowicz H."/>
        </authorList>
    </citation>
    <scope>NUCLEOTIDE SEQUENCE [LARGE SCALE GENOMIC DNA]</scope>
    <source>
        <strain evidence="1 2">DSM 25661</strain>
    </source>
</reference>
<dbReference type="Proteomes" id="UP000184462">
    <property type="component" value="Unassembled WGS sequence"/>
</dbReference>
<proteinExistence type="predicted"/>
<gene>
    <name evidence="1" type="ORF">SAMN05444278_10793</name>
</gene>
<accession>A0A1M4X3W5</accession>
<evidence type="ECO:0000313" key="1">
    <source>
        <dbReference type="EMBL" id="SHE88147.1"/>
    </source>
</evidence>
<dbReference type="STRING" id="1155689.SAMN05444278_10793"/>
<sequence length="403" mass="46916">MLIESINPNDSSGVKGRLALIHNLIKIGHEVKVLHLDQNYTEQPSFKTEVVKRYKTSKYYWLSKLNTFLKKFGIKLNQRVEAKLGFSFSHFEDVNRFKKSLQQEHPEAYDIVLTCSKAASFRPHKAVLESPRWHSKWYAYIHDPYPMYAYPRPYDWAEPGSLQKRAFFLELYAKAAKLVYPSELLAQWMESYYPNNEHKRLIIPHQITTHLKTNNHNTIKLPSFFDENNFNLLHAGSLMKQRPPFVLMKAFNKFLSNNSSAKENARLIFIGGAFEGHKNKMHVLKNDNIINHDAYIQFNIVFQLQKLASVNVVIEADTWLSPFLPGKIPHLVVANKPILHIGPTTSETMRLLGKNHELHTPNNEKSINCLAKKIEAMYKLWETEQELVLNRKDLENYLMNLSL</sequence>
<dbReference type="Gene3D" id="3.40.50.2000">
    <property type="entry name" value="Glycogen Phosphorylase B"/>
    <property type="match status" value="2"/>
</dbReference>
<keyword evidence="2" id="KW-1185">Reference proteome</keyword>
<name>A0A1M4X3W5_9FLAO</name>
<dbReference type="SUPFAM" id="SSF53756">
    <property type="entry name" value="UDP-Glycosyltransferase/glycogen phosphorylase"/>
    <property type="match status" value="1"/>
</dbReference>
<organism evidence="1 2">
    <name type="scientific">Psychroflexus salarius</name>
    <dbReference type="NCBI Taxonomy" id="1155689"/>
    <lineage>
        <taxon>Bacteria</taxon>
        <taxon>Pseudomonadati</taxon>
        <taxon>Bacteroidota</taxon>
        <taxon>Flavobacteriia</taxon>
        <taxon>Flavobacteriales</taxon>
        <taxon>Flavobacteriaceae</taxon>
        <taxon>Psychroflexus</taxon>
    </lineage>
</organism>
<dbReference type="EMBL" id="FQTW01000007">
    <property type="protein sequence ID" value="SHE88147.1"/>
    <property type="molecule type" value="Genomic_DNA"/>
</dbReference>